<evidence type="ECO:0000313" key="2">
    <source>
        <dbReference type="EMBL" id="KGX16418.1"/>
    </source>
</evidence>
<protein>
    <submittedName>
        <fullName evidence="2">Amino acid adenylation</fullName>
    </submittedName>
</protein>
<feature type="region of interest" description="Disordered" evidence="1">
    <location>
        <begin position="19"/>
        <end position="38"/>
    </location>
</feature>
<accession>A0AA40MGT1</accession>
<evidence type="ECO:0000256" key="1">
    <source>
        <dbReference type="SAM" id="MobiDB-lite"/>
    </source>
</evidence>
<comment type="caution">
    <text evidence="2">The sequence shown here is derived from an EMBL/GenBank/DDBJ whole genome shotgun (WGS) entry which is preliminary data.</text>
</comment>
<organism evidence="2 3">
    <name type="scientific">Burkholderia pseudomallei</name>
    <name type="common">Pseudomonas pseudomallei</name>
    <dbReference type="NCBI Taxonomy" id="28450"/>
    <lineage>
        <taxon>Bacteria</taxon>
        <taxon>Pseudomonadati</taxon>
        <taxon>Pseudomonadota</taxon>
        <taxon>Betaproteobacteria</taxon>
        <taxon>Burkholderiales</taxon>
        <taxon>Burkholderiaceae</taxon>
        <taxon>Burkholderia</taxon>
        <taxon>pseudomallei group</taxon>
    </lineage>
</organism>
<gene>
    <name evidence="2" type="ORF">Y036_5920</name>
</gene>
<dbReference type="Proteomes" id="UP000030475">
    <property type="component" value="Unassembled WGS sequence"/>
</dbReference>
<feature type="region of interest" description="Disordered" evidence="1">
    <location>
        <begin position="189"/>
        <end position="210"/>
    </location>
</feature>
<dbReference type="EMBL" id="JQIM01000008">
    <property type="protein sequence ID" value="KGX16418.1"/>
    <property type="molecule type" value="Genomic_DNA"/>
</dbReference>
<feature type="region of interest" description="Disordered" evidence="1">
    <location>
        <begin position="129"/>
        <end position="150"/>
    </location>
</feature>
<evidence type="ECO:0000313" key="3">
    <source>
        <dbReference type="Proteomes" id="UP000030475"/>
    </source>
</evidence>
<dbReference type="AlphaFoldDB" id="A0AA40MGT1"/>
<proteinExistence type="predicted"/>
<name>A0AA40MGT1_BURPE</name>
<reference evidence="2 3" key="1">
    <citation type="submission" date="2014-08" db="EMBL/GenBank/DDBJ databases">
        <authorList>
            <person name="Bunnell A."/>
            <person name="Chain P.S."/>
            <person name="Chertkov O."/>
            <person name="Currie B.J."/>
            <person name="Daligault H.E."/>
            <person name="Davenport K.W."/>
            <person name="Davis C."/>
            <person name="Gleasner C.D."/>
            <person name="Johnson S.L."/>
            <person name="Kaestli M."/>
            <person name="Koren S."/>
            <person name="Kunde Y.A."/>
            <person name="Mayo M."/>
            <person name="McMurry K.K."/>
            <person name="Price E.P."/>
            <person name="Reitenga K.G."/>
            <person name="Robison R."/>
            <person name="Rosovitz M.J."/>
            <person name="Sarovich D.S."/>
            <person name="Teshima H."/>
        </authorList>
    </citation>
    <scope>NUCLEOTIDE SEQUENCE [LARGE SCALE GENOMIC DNA]</scope>
    <source>
        <strain evidence="2 3">MSHR44</strain>
    </source>
</reference>
<sequence length="210" mass="23331">MYDRPRDVRRARALLLASVSGRRGGDRHAGAQPKHRTAEARDRHVRFGGADSHPGRRERAFRIIAERRVGRVAALLSPSAFSDRGVEPASGARANRSPAAFRAHAVVREVPARFLHRRRQARADIDAAPLRADADHGQRPGLSRGPRPRHAVQLRRQCVLSCGGRQHWHAHRRVARCIDRASRRYAGGHAAVARRSRTQTGGVRVERNGA</sequence>